<dbReference type="Pfam" id="PF01478">
    <property type="entry name" value="Peptidase_A24"/>
    <property type="match status" value="1"/>
</dbReference>
<reference evidence="4" key="1">
    <citation type="journal article" date="2020" name="bioRxiv">
        <title>A rank-normalized archaeal taxonomy based on genome phylogeny resolves widespread incomplete and uneven classifications.</title>
        <authorList>
            <person name="Rinke C."/>
            <person name="Chuvochina M."/>
            <person name="Mussig A.J."/>
            <person name="Chaumeil P.-A."/>
            <person name="Waite D.W."/>
            <person name="Whitman W.B."/>
            <person name="Parks D.H."/>
            <person name="Hugenholtz P."/>
        </authorList>
    </citation>
    <scope>NUCLEOTIDE SEQUENCE [LARGE SCALE GENOMIC DNA]</scope>
</reference>
<feature type="transmembrane region" description="Helical" evidence="1">
    <location>
        <begin position="87"/>
        <end position="108"/>
    </location>
</feature>
<accession>A0A7J4IXU8</accession>
<name>A0A7J4IXU8_9ARCH</name>
<comment type="caution">
    <text evidence="3">The sequence shown here is derived from an EMBL/GenBank/DDBJ whole genome shotgun (WGS) entry which is preliminary data.</text>
</comment>
<evidence type="ECO:0000313" key="4">
    <source>
        <dbReference type="Proteomes" id="UP000565078"/>
    </source>
</evidence>
<dbReference type="Proteomes" id="UP000565078">
    <property type="component" value="Unassembled WGS sequence"/>
</dbReference>
<dbReference type="GO" id="GO:0016020">
    <property type="term" value="C:membrane"/>
    <property type="evidence" value="ECO:0007669"/>
    <property type="project" value="InterPro"/>
</dbReference>
<organism evidence="3 4">
    <name type="scientific">Candidatus Iainarchaeum sp</name>
    <dbReference type="NCBI Taxonomy" id="3101447"/>
    <lineage>
        <taxon>Archaea</taxon>
        <taxon>Candidatus Iainarchaeota</taxon>
        <taxon>Candidatus Iainarchaeia</taxon>
        <taxon>Candidatus Iainarchaeales</taxon>
        <taxon>Candidatus Iainarchaeaceae</taxon>
        <taxon>Candidatus Iainarchaeum</taxon>
    </lineage>
</organism>
<evidence type="ECO:0000259" key="2">
    <source>
        <dbReference type="Pfam" id="PF01478"/>
    </source>
</evidence>
<keyword evidence="1" id="KW-1133">Transmembrane helix</keyword>
<proteinExistence type="predicted"/>
<feature type="transmembrane region" description="Helical" evidence="1">
    <location>
        <begin position="129"/>
        <end position="148"/>
    </location>
</feature>
<feature type="transmembrane region" description="Helical" evidence="1">
    <location>
        <begin position="244"/>
        <end position="266"/>
    </location>
</feature>
<feature type="transmembrane region" description="Helical" evidence="1">
    <location>
        <begin position="154"/>
        <end position="174"/>
    </location>
</feature>
<keyword evidence="1" id="KW-0812">Transmembrane</keyword>
<protein>
    <submittedName>
        <fullName evidence="3">Prepilin peptidase</fullName>
    </submittedName>
</protein>
<dbReference type="AlphaFoldDB" id="A0A7J4IXU8"/>
<evidence type="ECO:0000313" key="3">
    <source>
        <dbReference type="EMBL" id="HIH09674.1"/>
    </source>
</evidence>
<keyword evidence="1" id="KW-0472">Membrane</keyword>
<dbReference type="EMBL" id="DUGC01000053">
    <property type="protein sequence ID" value="HIH09674.1"/>
    <property type="molecule type" value="Genomic_DNA"/>
</dbReference>
<feature type="domain" description="Prepilin type IV endopeptidase peptidase" evidence="2">
    <location>
        <begin position="9"/>
        <end position="102"/>
    </location>
</feature>
<evidence type="ECO:0000256" key="1">
    <source>
        <dbReference type="SAM" id="Phobius"/>
    </source>
</evidence>
<feature type="transmembrane region" description="Helical" evidence="1">
    <location>
        <begin position="51"/>
        <end position="67"/>
    </location>
</feature>
<dbReference type="InterPro" id="IPR000045">
    <property type="entry name" value="Prepilin_IV_endopep_pep"/>
</dbReference>
<gene>
    <name evidence="3" type="ORF">HA254_03295</name>
</gene>
<dbReference type="Gene3D" id="1.20.120.1220">
    <property type="match status" value="1"/>
</dbReference>
<feature type="transmembrane region" description="Helical" evidence="1">
    <location>
        <begin position="26"/>
        <end position="44"/>
    </location>
</feature>
<dbReference type="GO" id="GO:0004190">
    <property type="term" value="F:aspartic-type endopeptidase activity"/>
    <property type="evidence" value="ECO:0007669"/>
    <property type="project" value="InterPro"/>
</dbReference>
<sequence length="269" mass="29284">MLLLREAAVLIASATGAYTDFKTGYIYDWITVPLILLGAGIDIFEKDYSGLAIGAAVFAIGFALYYAGKIGGGDVKLYAGIALMLPYYNGIFVLSAALLAALSAVVFFSTYYTIKYLRRGIDLKYNEAGIRRAIMLLIIIGAYMYFLLGSGFAGSGYIALVGVPILFGTVFLALERGIRKEFFLQKVRTESLEDDEIIALDFMDGDKVKKMQAGFKGVIGEKEKKEMIGAGIDEVMVYRNLPRFGPFIFLGVLLAILMPGIGQIALMGT</sequence>